<name>A0ABU9LLA6_9BACL</name>
<keyword evidence="5 8" id="KW-0812">Transmembrane</keyword>
<dbReference type="RefSeq" id="WP_068453210.1">
    <property type="nucleotide sequence ID" value="NZ_JBCEWA010000007.1"/>
</dbReference>
<organism evidence="9 10">
    <name type="scientific">Kurthia gibsonii</name>
    <dbReference type="NCBI Taxonomy" id="33946"/>
    <lineage>
        <taxon>Bacteria</taxon>
        <taxon>Bacillati</taxon>
        <taxon>Bacillota</taxon>
        <taxon>Bacilli</taxon>
        <taxon>Bacillales</taxon>
        <taxon>Caryophanaceae</taxon>
        <taxon>Kurthia</taxon>
    </lineage>
</organism>
<keyword evidence="6 8" id="KW-1133">Transmembrane helix</keyword>
<dbReference type="InterPro" id="IPR003804">
    <property type="entry name" value="Lactate_perm"/>
</dbReference>
<feature type="transmembrane region" description="Helical" evidence="8">
    <location>
        <begin position="40"/>
        <end position="60"/>
    </location>
</feature>
<evidence type="ECO:0000313" key="9">
    <source>
        <dbReference type="EMBL" id="MEL5988743.1"/>
    </source>
</evidence>
<dbReference type="PANTHER" id="PTHR30003:SF5">
    <property type="entry name" value="L-LACTATE PERMEASE"/>
    <property type="match status" value="1"/>
</dbReference>
<feature type="transmembrane region" description="Helical" evidence="8">
    <location>
        <begin position="198"/>
        <end position="215"/>
    </location>
</feature>
<feature type="transmembrane region" description="Helical" evidence="8">
    <location>
        <begin position="133"/>
        <end position="149"/>
    </location>
</feature>
<dbReference type="PANTHER" id="PTHR30003">
    <property type="entry name" value="L-LACTATE PERMEASE"/>
    <property type="match status" value="1"/>
</dbReference>
<accession>A0ABU9LLA6</accession>
<gene>
    <name evidence="9" type="ORF">AAF454_10075</name>
</gene>
<feature type="transmembrane region" description="Helical" evidence="8">
    <location>
        <begin position="66"/>
        <end position="89"/>
    </location>
</feature>
<protein>
    <recommendedName>
        <fullName evidence="8">L-lactate permease</fullName>
    </recommendedName>
</protein>
<feature type="transmembrane region" description="Helical" evidence="8">
    <location>
        <begin position="12"/>
        <end position="33"/>
    </location>
</feature>
<keyword evidence="3 8" id="KW-0813">Transport</keyword>
<sequence length="524" mass="55609">MLVEQYNPFGQIGITVLVSVIPILLFLICLTVLKMKGITTALINLVVTFVLVYGFFHLSFGNGVGSIIQGIIQGLVPIGYIIVMAVWLYKISVNSGKFDVLRSSIAGISHDQRIQLLLIGFCFNAFLEGAAGFGVPVAICAVLLMSLGFKPLQAAMLCLIANGASGAFGAIGIPVGIIDTFDLQEGISSLDVSRMTALTLPLINLSIPFLMVWLVDGFKGIKETMPAILTTGITYAVSQALFTIFLGPEIADIVPPILAMGALALLCKKWSPKNTFFLSGHDLEYEKHTAKDIIKAWSPFYLLTLFILIWSLPAFKGLFAEGGALSSLVANFTIPGSEINMSLDIIGATGSALLVAVIVTILTTKNMTFQTSGHLLKETVKEFWVPIIMICAIIGIAKLMTYGGMTMALGEAAAKTGSAFPFISPILGWIGVFMTGSVVNNNTLFAPIQATAGAALSTNSTLLVAANTVGGVIAKLVSPQSIAIATAAVGQQGKESTLTKMTLKYSLGFLVFVCIWTFILSLIL</sequence>
<evidence type="ECO:0000256" key="2">
    <source>
        <dbReference type="ARBA" id="ARBA00010100"/>
    </source>
</evidence>
<keyword evidence="7 8" id="KW-0472">Membrane</keyword>
<comment type="function">
    <text evidence="8">Uptake of L-lactate across the membrane. Can also transport D-lactate and glycolate.</text>
</comment>
<feature type="transmembrane region" description="Helical" evidence="8">
    <location>
        <begin position="253"/>
        <end position="271"/>
    </location>
</feature>
<evidence type="ECO:0000256" key="6">
    <source>
        <dbReference type="ARBA" id="ARBA00022989"/>
    </source>
</evidence>
<comment type="subcellular location">
    <subcellularLocation>
        <location evidence="1 8">Cell membrane</location>
        <topology evidence="1 8">Multi-pass membrane protein</topology>
    </subcellularLocation>
</comment>
<evidence type="ECO:0000256" key="1">
    <source>
        <dbReference type="ARBA" id="ARBA00004651"/>
    </source>
</evidence>
<dbReference type="Proteomes" id="UP001398420">
    <property type="component" value="Unassembled WGS sequence"/>
</dbReference>
<feature type="transmembrane region" description="Helical" evidence="8">
    <location>
        <begin position="227"/>
        <end position="247"/>
    </location>
</feature>
<reference evidence="9 10" key="1">
    <citation type="submission" date="2024-04" db="EMBL/GenBank/DDBJ databases">
        <authorList>
            <person name="Wu Y.S."/>
            <person name="Zhang L."/>
        </authorList>
    </citation>
    <scope>NUCLEOTIDE SEQUENCE [LARGE SCALE GENOMIC DNA]</scope>
    <source>
        <strain evidence="9 10">KG-01</strain>
    </source>
</reference>
<dbReference type="NCBIfam" id="TIGR00795">
    <property type="entry name" value="lctP"/>
    <property type="match status" value="1"/>
</dbReference>
<feature type="transmembrane region" description="Helical" evidence="8">
    <location>
        <begin position="505"/>
        <end position="523"/>
    </location>
</feature>
<feature type="transmembrane region" description="Helical" evidence="8">
    <location>
        <begin position="422"/>
        <end position="439"/>
    </location>
</feature>
<keyword evidence="10" id="KW-1185">Reference proteome</keyword>
<comment type="caution">
    <text evidence="9">The sequence shown here is derived from an EMBL/GenBank/DDBJ whole genome shotgun (WGS) entry which is preliminary data.</text>
</comment>
<feature type="transmembrane region" description="Helical" evidence="8">
    <location>
        <begin position="383"/>
        <end position="402"/>
    </location>
</feature>
<comment type="similarity">
    <text evidence="2 8">Belongs to the lactate permease family.</text>
</comment>
<evidence type="ECO:0000256" key="5">
    <source>
        <dbReference type="ARBA" id="ARBA00022692"/>
    </source>
</evidence>
<dbReference type="Pfam" id="PF02652">
    <property type="entry name" value="Lactate_perm"/>
    <property type="match status" value="1"/>
</dbReference>
<feature type="transmembrane region" description="Helical" evidence="8">
    <location>
        <begin position="300"/>
        <end position="319"/>
    </location>
</feature>
<evidence type="ECO:0000256" key="8">
    <source>
        <dbReference type="RuleBase" id="RU365092"/>
    </source>
</evidence>
<feature type="transmembrane region" description="Helical" evidence="8">
    <location>
        <begin position="339"/>
        <end position="362"/>
    </location>
</feature>
<dbReference type="EMBL" id="JBCEWA010000007">
    <property type="protein sequence ID" value="MEL5988743.1"/>
    <property type="molecule type" value="Genomic_DNA"/>
</dbReference>
<evidence type="ECO:0000256" key="7">
    <source>
        <dbReference type="ARBA" id="ARBA00023136"/>
    </source>
</evidence>
<keyword evidence="4 8" id="KW-1003">Cell membrane</keyword>
<evidence type="ECO:0000256" key="4">
    <source>
        <dbReference type="ARBA" id="ARBA00022475"/>
    </source>
</evidence>
<feature type="transmembrane region" description="Helical" evidence="8">
    <location>
        <begin position="156"/>
        <end position="178"/>
    </location>
</feature>
<evidence type="ECO:0000313" key="10">
    <source>
        <dbReference type="Proteomes" id="UP001398420"/>
    </source>
</evidence>
<evidence type="ECO:0000256" key="3">
    <source>
        <dbReference type="ARBA" id="ARBA00022448"/>
    </source>
</evidence>
<proteinExistence type="inferred from homology"/>